<feature type="domain" description="Calcineurin-like phosphoesterase" evidence="5">
    <location>
        <begin position="202"/>
        <end position="465"/>
    </location>
</feature>
<evidence type="ECO:0000256" key="2">
    <source>
        <dbReference type="ARBA" id="ARBA00022801"/>
    </source>
</evidence>
<dbReference type="InterPro" id="IPR057406">
    <property type="entry name" value="Pua-like_dom"/>
</dbReference>
<dbReference type="Pfam" id="PF00149">
    <property type="entry name" value="Metallophos"/>
    <property type="match status" value="1"/>
</dbReference>
<name>A0A5T6Q444_SALSE</name>
<evidence type="ECO:0000313" key="7">
    <source>
        <dbReference type="EMBL" id="EBM6340700.1"/>
    </source>
</evidence>
<dbReference type="Pfam" id="PF24405">
    <property type="entry name" value="Pua-like"/>
    <property type="match status" value="1"/>
</dbReference>
<feature type="domain" description="Pua-like" evidence="6">
    <location>
        <begin position="6"/>
        <end position="179"/>
    </location>
</feature>
<dbReference type="PANTHER" id="PTHR42988">
    <property type="entry name" value="PHOSPHOHYDROLASE"/>
    <property type="match status" value="1"/>
</dbReference>
<dbReference type="RefSeq" id="WP_000665639.1">
    <property type="nucleotide sequence ID" value="NZ_CP074260.1"/>
</dbReference>
<reference evidence="7" key="1">
    <citation type="submission" date="2019-06" db="EMBL/GenBank/DDBJ databases">
        <authorList>
            <consortium name="GenomeTrakr network: Whole genome sequencing for foodborne pathogen traceback"/>
        </authorList>
    </citation>
    <scope>NUCLEOTIDE SEQUENCE</scope>
    <source>
        <strain evidence="7">FDA00004931</strain>
    </source>
</reference>
<dbReference type="AlphaFoldDB" id="A0A5T6Q444"/>
<protein>
    <submittedName>
        <fullName evidence="7">Metallophosphoesterase</fullName>
    </submittedName>
</protein>
<proteinExistence type="inferred from homology"/>
<evidence type="ECO:0000259" key="5">
    <source>
        <dbReference type="Pfam" id="PF00149"/>
    </source>
</evidence>
<dbReference type="PANTHER" id="PTHR42988:SF2">
    <property type="entry name" value="CYCLIC NUCLEOTIDE PHOSPHODIESTERASE CBUA0032-RELATED"/>
    <property type="match status" value="1"/>
</dbReference>
<sequence length="549" mass="62355">MKETYIFRFRDLGKSEGFTIEQHNQIAREEGDVWWGWWAKSGEVFPSQELRIAAENLTKIYFFDSGRLKFYRAELKEVCSSAAGDSKKKAPDNGRKTPRYYNEDELLGWLKVSEICEIHDNDDVLKTLSYIPLDSLFTTSKDLDEQLFNKVVFSVTELKEQDRTIWKVRPAIDSDLQHELLASHYIPYNFNQKYSQKKGEFIIWLSDIHFDNGKGKHAFPAQDNDQQKCLSSRVVELADKYSNGNKCAGLAISGDLTWQSQVEGFELASKFIKDVSSSLSLTPDDIIICPGNHDVGLVSKEQYFEIMGKPTTDTPWATLAENYHKGSKENYIKFYKDVFQRKPEEDLSQGRKFLLGGHKVVEVAALNSCVLQQVKDSFLGMGFIGEKQLSNVAESMGWMNKSGEYISKKRGVTRIAMLHHHLTSINEAEDAYLDSKYSVTLDAERLLRWVVKHKVDYILHGHMHRSSCITIKKILSPLEPVSASNPEHTFQIISLGSSGVASSELPNQDCANYACIMDFSGEKLAFKFFKLDRQNGANETATYAIEGLS</sequence>
<keyword evidence="3" id="KW-0408">Iron</keyword>
<dbReference type="InterPro" id="IPR004843">
    <property type="entry name" value="Calcineurin-like_PHP"/>
</dbReference>
<keyword evidence="1" id="KW-0479">Metal-binding</keyword>
<accession>A0A5T6Q444</accession>
<organism evidence="7">
    <name type="scientific">Salmonella senftenberg</name>
    <dbReference type="NCBI Taxonomy" id="28150"/>
    <lineage>
        <taxon>Bacteria</taxon>
        <taxon>Pseudomonadati</taxon>
        <taxon>Pseudomonadota</taxon>
        <taxon>Gammaproteobacteria</taxon>
        <taxon>Enterobacterales</taxon>
        <taxon>Enterobacteriaceae</taxon>
        <taxon>Salmonella</taxon>
    </lineage>
</organism>
<keyword evidence="2" id="KW-0378">Hydrolase</keyword>
<evidence type="ECO:0000256" key="3">
    <source>
        <dbReference type="ARBA" id="ARBA00023004"/>
    </source>
</evidence>
<gene>
    <name evidence="7" type="ORF">AMA87_05445</name>
</gene>
<evidence type="ECO:0000256" key="1">
    <source>
        <dbReference type="ARBA" id="ARBA00022723"/>
    </source>
</evidence>
<dbReference type="Gene3D" id="3.60.21.10">
    <property type="match status" value="1"/>
</dbReference>
<comment type="similarity">
    <text evidence="4">Belongs to the cyclic nucleotide phosphodiesterase class-III family.</text>
</comment>
<evidence type="ECO:0000259" key="6">
    <source>
        <dbReference type="Pfam" id="PF24405"/>
    </source>
</evidence>
<dbReference type="InterPro" id="IPR050884">
    <property type="entry name" value="CNP_phosphodiesterase-III"/>
</dbReference>
<evidence type="ECO:0000256" key="4">
    <source>
        <dbReference type="ARBA" id="ARBA00025742"/>
    </source>
</evidence>
<comment type="caution">
    <text evidence="7">The sequence shown here is derived from an EMBL/GenBank/DDBJ whole genome shotgun (WGS) entry which is preliminary data.</text>
</comment>
<dbReference type="SUPFAM" id="SSF56300">
    <property type="entry name" value="Metallo-dependent phosphatases"/>
    <property type="match status" value="1"/>
</dbReference>
<dbReference type="GO" id="GO:0016787">
    <property type="term" value="F:hydrolase activity"/>
    <property type="evidence" value="ECO:0007669"/>
    <property type="project" value="UniProtKB-KW"/>
</dbReference>
<dbReference type="GO" id="GO:0046872">
    <property type="term" value="F:metal ion binding"/>
    <property type="evidence" value="ECO:0007669"/>
    <property type="project" value="UniProtKB-KW"/>
</dbReference>
<dbReference type="InterPro" id="IPR029052">
    <property type="entry name" value="Metallo-depent_PP-like"/>
</dbReference>
<dbReference type="EMBL" id="AAGDFW010000006">
    <property type="protein sequence ID" value="EBM6340700.1"/>
    <property type="molecule type" value="Genomic_DNA"/>
</dbReference>